<accession>A0A314UDE1</accession>
<keyword evidence="1" id="KW-0812">Transmembrane</keyword>
<gene>
    <name evidence="2" type="ORF">Pyn_39832</name>
</gene>
<keyword evidence="3" id="KW-1185">Reference proteome</keyword>
<dbReference type="Proteomes" id="UP000250321">
    <property type="component" value="Unassembled WGS sequence"/>
</dbReference>
<feature type="transmembrane region" description="Helical" evidence="1">
    <location>
        <begin position="85"/>
        <end position="107"/>
    </location>
</feature>
<evidence type="ECO:0000313" key="3">
    <source>
        <dbReference type="Proteomes" id="UP000250321"/>
    </source>
</evidence>
<dbReference type="PANTHER" id="PTHR33133">
    <property type="entry name" value="OS08G0107100 PROTEIN-RELATED"/>
    <property type="match status" value="1"/>
</dbReference>
<organism evidence="2 3">
    <name type="scientific">Prunus yedoensis var. nudiflora</name>
    <dbReference type="NCBI Taxonomy" id="2094558"/>
    <lineage>
        <taxon>Eukaryota</taxon>
        <taxon>Viridiplantae</taxon>
        <taxon>Streptophyta</taxon>
        <taxon>Embryophyta</taxon>
        <taxon>Tracheophyta</taxon>
        <taxon>Spermatophyta</taxon>
        <taxon>Magnoliopsida</taxon>
        <taxon>eudicotyledons</taxon>
        <taxon>Gunneridae</taxon>
        <taxon>Pentapetalae</taxon>
        <taxon>rosids</taxon>
        <taxon>fabids</taxon>
        <taxon>Rosales</taxon>
        <taxon>Rosaceae</taxon>
        <taxon>Amygdaloideae</taxon>
        <taxon>Amygdaleae</taxon>
        <taxon>Prunus</taxon>
    </lineage>
</organism>
<feature type="transmembrane region" description="Helical" evidence="1">
    <location>
        <begin position="267"/>
        <end position="293"/>
    </location>
</feature>
<feature type="transmembrane region" description="Helical" evidence="1">
    <location>
        <begin position="128"/>
        <end position="153"/>
    </location>
</feature>
<name>A0A314UDE1_PRUYE</name>
<feature type="transmembrane region" description="Helical" evidence="1">
    <location>
        <begin position="224"/>
        <end position="247"/>
    </location>
</feature>
<keyword evidence="1" id="KW-0472">Membrane</keyword>
<dbReference type="EMBL" id="PJQY01003693">
    <property type="protein sequence ID" value="PQM35310.1"/>
    <property type="molecule type" value="Genomic_DNA"/>
</dbReference>
<dbReference type="OrthoDB" id="1157405at2759"/>
<proteinExistence type="predicted"/>
<reference evidence="2 3" key="1">
    <citation type="submission" date="2018-02" db="EMBL/GenBank/DDBJ databases">
        <title>Draft genome of wild Prunus yedoensis var. nudiflora.</title>
        <authorList>
            <person name="Baek S."/>
            <person name="Kim J.-H."/>
            <person name="Choi K."/>
            <person name="Kim G.-B."/>
            <person name="Cho A."/>
            <person name="Jang H."/>
            <person name="Shin C.-H."/>
            <person name="Yu H.-J."/>
            <person name="Mun J.-H."/>
        </authorList>
    </citation>
    <scope>NUCLEOTIDE SEQUENCE [LARGE SCALE GENOMIC DNA]</scope>
    <source>
        <strain evidence="3">cv. Jeju island</strain>
        <tissue evidence="2">Leaf</tissue>
    </source>
</reference>
<dbReference type="PANTHER" id="PTHR33133:SF7">
    <property type="entry name" value="F26K24.10 PROTEIN-RELATED"/>
    <property type="match status" value="1"/>
</dbReference>
<evidence type="ECO:0000313" key="2">
    <source>
        <dbReference type="EMBL" id="PQM35310.1"/>
    </source>
</evidence>
<evidence type="ECO:0008006" key="4">
    <source>
        <dbReference type="Google" id="ProtNLM"/>
    </source>
</evidence>
<dbReference type="AlphaFoldDB" id="A0A314UDE1"/>
<feature type="transmembrane region" description="Helical" evidence="1">
    <location>
        <begin position="26"/>
        <end position="48"/>
    </location>
</feature>
<comment type="caution">
    <text evidence="2">The sequence shown here is derived from an EMBL/GenBank/DDBJ whole genome shotgun (WGS) entry which is preliminary data.</text>
</comment>
<feature type="transmembrane region" description="Helical" evidence="1">
    <location>
        <begin position="173"/>
        <end position="203"/>
    </location>
</feature>
<sequence length="315" mass="34277">MAGQTVKLFTVIKRSANIMRSPTSHFLHLSALLLPLGVFLSTFIYPFLLDSVTDPFSPGDRAPTSAPQPSQPTIASTLIHIFTPIAFTVFALISSVCAVGSITHTIFHGFHGRPVKLRSAIEAGFGSFLFLLATAVILQLVVKWFGILLFMGVRVVELQSGRRMEDWSPELTVAFYGVAATAVLPVALYVQVMLSMAPVVVVAEACWGLTALSRSWRLVEGTKLRGVVLSLMLICGFYSGVLGILGWRLERAWVALTSGWQNGALCLLHGIAVISILQMMVIFFYTVAITILYCEAKEDDGGEEVDLGDDCCKFP</sequence>
<keyword evidence="1" id="KW-1133">Transmembrane helix</keyword>
<protein>
    <recommendedName>
        <fullName evidence="4">Transmembrane protein</fullName>
    </recommendedName>
</protein>
<evidence type="ECO:0000256" key="1">
    <source>
        <dbReference type="SAM" id="Phobius"/>
    </source>
</evidence>